<evidence type="ECO:0008006" key="6">
    <source>
        <dbReference type="Google" id="ProtNLM"/>
    </source>
</evidence>
<dbReference type="PROSITE" id="PS50405">
    <property type="entry name" value="GST_CTER"/>
    <property type="match status" value="1"/>
</dbReference>
<keyword evidence="5" id="KW-1185">Reference proteome</keyword>
<evidence type="ECO:0000259" key="2">
    <source>
        <dbReference type="PROSITE" id="PS50404"/>
    </source>
</evidence>
<dbReference type="Pfam" id="PF00043">
    <property type="entry name" value="GST_C"/>
    <property type="match status" value="1"/>
</dbReference>
<name>A0ABR1PC70_DIAER</name>
<dbReference type="InterPro" id="IPR040079">
    <property type="entry name" value="Glutathione_S-Trfase"/>
</dbReference>
<accession>A0ABR1PC70</accession>
<dbReference type="SFLD" id="SFLDS00019">
    <property type="entry name" value="Glutathione_Transferase_(cytos"/>
    <property type="match status" value="1"/>
</dbReference>
<dbReference type="Pfam" id="PF13417">
    <property type="entry name" value="GST_N_3"/>
    <property type="match status" value="1"/>
</dbReference>
<dbReference type="Gene3D" id="1.20.1050.10">
    <property type="match status" value="1"/>
</dbReference>
<dbReference type="SUPFAM" id="SSF52833">
    <property type="entry name" value="Thioredoxin-like"/>
    <property type="match status" value="1"/>
</dbReference>
<dbReference type="SFLD" id="SFLDG00358">
    <property type="entry name" value="Main_(cytGST)"/>
    <property type="match status" value="1"/>
</dbReference>
<evidence type="ECO:0000313" key="4">
    <source>
        <dbReference type="EMBL" id="KAK7732436.1"/>
    </source>
</evidence>
<dbReference type="PROSITE" id="PS50404">
    <property type="entry name" value="GST_NTER"/>
    <property type="match status" value="1"/>
</dbReference>
<dbReference type="PANTHER" id="PTHR44051:SF9">
    <property type="entry name" value="GLUTATHIONE S-TRANSFERASE 1"/>
    <property type="match status" value="1"/>
</dbReference>
<evidence type="ECO:0000259" key="3">
    <source>
        <dbReference type="PROSITE" id="PS50405"/>
    </source>
</evidence>
<protein>
    <recommendedName>
        <fullName evidence="6">Glutathione S-transferase</fullName>
    </recommendedName>
</protein>
<gene>
    <name evidence="4" type="ORF">SLS63_005115</name>
</gene>
<organism evidence="4 5">
    <name type="scientific">Diaporthe eres</name>
    <name type="common">Phomopsis oblonga</name>
    <dbReference type="NCBI Taxonomy" id="83184"/>
    <lineage>
        <taxon>Eukaryota</taxon>
        <taxon>Fungi</taxon>
        <taxon>Dikarya</taxon>
        <taxon>Ascomycota</taxon>
        <taxon>Pezizomycotina</taxon>
        <taxon>Sordariomycetes</taxon>
        <taxon>Sordariomycetidae</taxon>
        <taxon>Diaporthales</taxon>
        <taxon>Diaporthaceae</taxon>
        <taxon>Diaporthe</taxon>
        <taxon>Diaporthe eres species complex</taxon>
    </lineage>
</organism>
<dbReference type="InterPro" id="IPR010987">
    <property type="entry name" value="Glutathione-S-Trfase_C-like"/>
</dbReference>
<feature type="domain" description="GST N-terminal" evidence="2">
    <location>
        <begin position="1"/>
        <end position="86"/>
    </location>
</feature>
<comment type="similarity">
    <text evidence="1">Belongs to the GST superfamily.</text>
</comment>
<dbReference type="InterPro" id="IPR004045">
    <property type="entry name" value="Glutathione_S-Trfase_N"/>
</dbReference>
<evidence type="ECO:0000313" key="5">
    <source>
        <dbReference type="Proteomes" id="UP001430848"/>
    </source>
</evidence>
<dbReference type="CDD" id="cd03046">
    <property type="entry name" value="GST_N_GTT1_like"/>
    <property type="match status" value="1"/>
</dbReference>
<dbReference type="EMBL" id="JAKNSF020000020">
    <property type="protein sequence ID" value="KAK7732436.1"/>
    <property type="molecule type" value="Genomic_DNA"/>
</dbReference>
<reference evidence="4 5" key="1">
    <citation type="submission" date="2024-02" db="EMBL/GenBank/DDBJ databases">
        <title>De novo assembly and annotation of 12 fungi associated with fruit tree decline syndrome in Ontario, Canada.</title>
        <authorList>
            <person name="Sulman M."/>
            <person name="Ellouze W."/>
            <person name="Ilyukhin E."/>
        </authorList>
    </citation>
    <scope>NUCLEOTIDE SEQUENCE [LARGE SCALE GENOMIC DNA]</scope>
    <source>
        <strain evidence="4 5">M169</strain>
    </source>
</reference>
<dbReference type="PANTHER" id="PTHR44051">
    <property type="entry name" value="GLUTATHIONE S-TRANSFERASE-RELATED"/>
    <property type="match status" value="1"/>
</dbReference>
<dbReference type="InterPro" id="IPR036249">
    <property type="entry name" value="Thioredoxin-like_sf"/>
</dbReference>
<comment type="caution">
    <text evidence="4">The sequence shown here is derived from an EMBL/GenBank/DDBJ whole genome shotgun (WGS) entry which is preliminary data.</text>
</comment>
<dbReference type="SUPFAM" id="SSF47616">
    <property type="entry name" value="GST C-terminal domain-like"/>
    <property type="match status" value="1"/>
</dbReference>
<proteinExistence type="inferred from homology"/>
<sequence length="247" mass="27378">MSLELHHLHLSQSERVVWLLEELKVPYTLHVHERDPTTALAPQGLKDANPFGTAPYFKDTTVSPPVSLSESGAIVDYILTVHGGNSAPGSGVPRLIRTPDDRDYGEYLQWLHFANGSLQPSVSRLMTFLLSGMTDETPIVQVFNKRNQTALQLLDDRLAGNKFLAGEHLSAADIMSVFSLTTMRGFAPVVDLGPYQNVLRYLKDVAERPAYQEALKKGDHGMAPMNTPKVKAFTQFAAFKPALEKYN</sequence>
<dbReference type="InterPro" id="IPR036282">
    <property type="entry name" value="Glutathione-S-Trfase_C_sf"/>
</dbReference>
<evidence type="ECO:0000256" key="1">
    <source>
        <dbReference type="ARBA" id="ARBA00007409"/>
    </source>
</evidence>
<dbReference type="Proteomes" id="UP001430848">
    <property type="component" value="Unassembled WGS sequence"/>
</dbReference>
<dbReference type="InterPro" id="IPR004046">
    <property type="entry name" value="GST_C"/>
</dbReference>
<feature type="domain" description="GST C-terminal" evidence="3">
    <location>
        <begin position="100"/>
        <end position="225"/>
    </location>
</feature>
<dbReference type="Gene3D" id="3.40.30.10">
    <property type="entry name" value="Glutaredoxin"/>
    <property type="match status" value="1"/>
</dbReference>